<dbReference type="InterPro" id="IPR041635">
    <property type="entry name" value="Type_ISP_LLaBIII_C"/>
</dbReference>
<feature type="domain" description="Type ISP restriction-modification enzyme LLaBIII C-terminal specificity" evidence="1">
    <location>
        <begin position="53"/>
        <end position="393"/>
    </location>
</feature>
<dbReference type="EMBL" id="JBEAAL010000019">
    <property type="protein sequence ID" value="MEQ1407528.1"/>
    <property type="molecule type" value="Genomic_DNA"/>
</dbReference>
<evidence type="ECO:0000259" key="1">
    <source>
        <dbReference type="Pfam" id="PF18135"/>
    </source>
</evidence>
<gene>
    <name evidence="2" type="ORF">ABK249_21635</name>
</gene>
<evidence type="ECO:0000313" key="2">
    <source>
        <dbReference type="EMBL" id="MEQ1407528.1"/>
    </source>
</evidence>
<keyword evidence="3" id="KW-1185">Reference proteome</keyword>
<reference evidence="2 3" key="1">
    <citation type="submission" date="2024-05" db="EMBL/GenBank/DDBJ databases">
        <title>Neorhizobium sp. Rsf11, a plant growth promoting and heavy metal resistant PAH-degrader.</title>
        <authorList>
            <person name="Golubev S.N."/>
            <person name="Muratova A.Y."/>
            <person name="Markelova M.I."/>
        </authorList>
    </citation>
    <scope>NUCLEOTIDE SEQUENCE [LARGE SCALE GENOMIC DNA]</scope>
    <source>
        <strain evidence="2 3">Rsf11</strain>
    </source>
</reference>
<dbReference type="RefSeq" id="WP_348863966.1">
    <property type="nucleotide sequence ID" value="NZ_JBEAAL010000019.1"/>
</dbReference>
<proteinExistence type="predicted"/>
<dbReference type="Proteomes" id="UP001496627">
    <property type="component" value="Unassembled WGS sequence"/>
</dbReference>
<sequence>MGSQKLSTLAFERIEPDKKGNWVNLAENQWDELTPVADKKTKSAKTSAQQKALFKLFSLGVKTNRDDWVTDYSQELLGVKTSALISAYEAERNRLTGQVNRLNVNTLISYHLKWTRKLKRLIVDNRQLVYSRTPIRSSLYRPYSQQFTYFDSSLNEDWYQLGHITLNGPNPTILLSGYPSQKPFQILATADLWHHDTLDKTNGLPLYRYTSSGERVDNITDWGLKQFQSHYGKAEKISKEDIFHYVYGVLHDPVYREKYALNLKREFPRIPFYPDFRAWADWGKRLMELHIGYETVEPWPLERLDTPDEKARAAGVSAKAILKADKENGIIRLDSETQLSGIPAAAWTYRLGNRSGLEWILDQYREKTPKDPTIREKFNTYRFADYKEKVIDLLMRVTRVSVETVAITEAMKSARRATEDAA</sequence>
<dbReference type="Pfam" id="PF18135">
    <property type="entry name" value="Type_ISP_C"/>
    <property type="match status" value="1"/>
</dbReference>
<protein>
    <submittedName>
        <fullName evidence="2">Type ISP restriction/modification enzyme</fullName>
    </submittedName>
</protein>
<name>A0ABV0M6L5_9HYPH</name>
<accession>A0ABV0M6L5</accession>
<comment type="caution">
    <text evidence="2">The sequence shown here is derived from an EMBL/GenBank/DDBJ whole genome shotgun (WGS) entry which is preliminary data.</text>
</comment>
<evidence type="ECO:0000313" key="3">
    <source>
        <dbReference type="Proteomes" id="UP001496627"/>
    </source>
</evidence>
<organism evidence="2 3">
    <name type="scientific">Neorhizobium phenanthreniclasticum</name>
    <dbReference type="NCBI Taxonomy" id="3157917"/>
    <lineage>
        <taxon>Bacteria</taxon>
        <taxon>Pseudomonadati</taxon>
        <taxon>Pseudomonadota</taxon>
        <taxon>Alphaproteobacteria</taxon>
        <taxon>Hyphomicrobiales</taxon>
        <taxon>Rhizobiaceae</taxon>
        <taxon>Rhizobium/Agrobacterium group</taxon>
        <taxon>Neorhizobium</taxon>
    </lineage>
</organism>